<feature type="transmembrane region" description="Helical" evidence="6">
    <location>
        <begin position="517"/>
        <end position="535"/>
    </location>
</feature>
<name>A0ABS0BC98_9GAMM</name>
<feature type="domain" description="O-antigen ligase-related" evidence="7">
    <location>
        <begin position="246"/>
        <end position="467"/>
    </location>
</feature>
<feature type="transmembrane region" description="Helical" evidence="6">
    <location>
        <begin position="236"/>
        <end position="255"/>
    </location>
</feature>
<evidence type="ECO:0000256" key="2">
    <source>
        <dbReference type="ARBA" id="ARBA00022692"/>
    </source>
</evidence>
<dbReference type="InterPro" id="IPR007016">
    <property type="entry name" value="O-antigen_ligase-rel_domated"/>
</dbReference>
<organism evidence="8 9">
    <name type="scientific">Lysobacter niastensis</name>
    <dbReference type="NCBI Taxonomy" id="380629"/>
    <lineage>
        <taxon>Bacteria</taxon>
        <taxon>Pseudomonadati</taxon>
        <taxon>Pseudomonadota</taxon>
        <taxon>Gammaproteobacteria</taxon>
        <taxon>Lysobacterales</taxon>
        <taxon>Lysobacteraceae</taxon>
        <taxon>Lysobacter</taxon>
    </lineage>
</organism>
<proteinExistence type="predicted"/>
<dbReference type="Pfam" id="PF04932">
    <property type="entry name" value="Wzy_C"/>
    <property type="match status" value="1"/>
</dbReference>
<sequence length="543" mass="58798">MTGPDMPASTSTAVNDYAPGIPQSGEAGSRTRRRGARLRLPDLPLDVPGWLMRLAMAAMAFMAFFSMTNFGWQLRPEHGGYMLLVALLMAGVRPWRELAAQPAAQAVLVFSGFLVLQAAYVTWVEPADPAWGFPEQLTTASKLVRLGAFSCFLGWWLSLVPRAIPYLFVLMVLGLLSSVLIFMPWTDLAAVIDGQLRPSFRIPENLAGQLAAVAGWLAVCMMAALWFRRPTRERRATLIAGFLVAYLGCLCALLISQSRGAWLAFAVTLPIVAVGLWWMRGGRGFSTKAWPPLLMVVVTTAVLLFGGRDILSVRLSTATRLLDVESTTVPAVDAPAQAKQASLVPAPSPAAGKVVGAPSAPPAEQAIASTANEAIQAPVKPVAQVAPTPPGLAQSDVVAIKAVSVRMQLYELGMEKWHERPWLGWGMRTTHTLIEKARFDTGVPHVHLHNAYLDTLVGIGLVGATLLMLVFALLMRELVLAWRAGLLTTATLWVFGGCFGIVLVANAFDSLLWRFEYSRAPLEILFGCCIAYGLIRRRATAKS</sequence>
<feature type="transmembrane region" description="Helical" evidence="6">
    <location>
        <begin position="206"/>
        <end position="227"/>
    </location>
</feature>
<comment type="caution">
    <text evidence="8">The sequence shown here is derived from an EMBL/GenBank/DDBJ whole genome shotgun (WGS) entry which is preliminary data.</text>
</comment>
<evidence type="ECO:0000259" key="7">
    <source>
        <dbReference type="Pfam" id="PF04932"/>
    </source>
</evidence>
<feature type="transmembrane region" description="Helical" evidence="6">
    <location>
        <begin position="50"/>
        <end position="72"/>
    </location>
</feature>
<comment type="subcellular location">
    <subcellularLocation>
        <location evidence="1">Membrane</location>
        <topology evidence="1">Multi-pass membrane protein</topology>
    </subcellularLocation>
</comment>
<keyword evidence="2 6" id="KW-0812">Transmembrane</keyword>
<evidence type="ECO:0000256" key="5">
    <source>
        <dbReference type="SAM" id="MobiDB-lite"/>
    </source>
</evidence>
<evidence type="ECO:0000256" key="6">
    <source>
        <dbReference type="SAM" id="Phobius"/>
    </source>
</evidence>
<evidence type="ECO:0000256" key="1">
    <source>
        <dbReference type="ARBA" id="ARBA00004141"/>
    </source>
</evidence>
<feature type="transmembrane region" description="Helical" evidence="6">
    <location>
        <begin position="143"/>
        <end position="160"/>
    </location>
</feature>
<feature type="transmembrane region" description="Helical" evidence="6">
    <location>
        <begin position="451"/>
        <end position="474"/>
    </location>
</feature>
<evidence type="ECO:0000313" key="8">
    <source>
        <dbReference type="EMBL" id="MBF6024750.1"/>
    </source>
</evidence>
<keyword evidence="8" id="KW-0436">Ligase</keyword>
<feature type="region of interest" description="Disordered" evidence="5">
    <location>
        <begin position="1"/>
        <end position="33"/>
    </location>
</feature>
<dbReference type="PANTHER" id="PTHR37422">
    <property type="entry name" value="TEICHURONIC ACID BIOSYNTHESIS PROTEIN TUAE"/>
    <property type="match status" value="1"/>
</dbReference>
<dbReference type="InterPro" id="IPR051533">
    <property type="entry name" value="WaaL-like"/>
</dbReference>
<feature type="transmembrane region" description="Helical" evidence="6">
    <location>
        <begin position="261"/>
        <end position="278"/>
    </location>
</feature>
<dbReference type="GO" id="GO:0016874">
    <property type="term" value="F:ligase activity"/>
    <property type="evidence" value="ECO:0007669"/>
    <property type="project" value="UniProtKB-KW"/>
</dbReference>
<keyword evidence="9" id="KW-1185">Reference proteome</keyword>
<reference evidence="8 9" key="1">
    <citation type="submission" date="2020-11" db="EMBL/GenBank/DDBJ databases">
        <title>Draft Genome Sequence and Secondary Metabolite Biosynthetic Potential of the Lysobacter niastensis Type strain DSM 18481.</title>
        <authorList>
            <person name="Turrini P."/>
            <person name="Artuso I."/>
            <person name="Tescari M."/>
            <person name="Lugli G.A."/>
            <person name="Frangipani E."/>
            <person name="Ventura M."/>
            <person name="Visca P."/>
        </authorList>
    </citation>
    <scope>NUCLEOTIDE SEQUENCE [LARGE SCALE GENOMIC DNA]</scope>
    <source>
        <strain evidence="8 9">DSM 18481</strain>
    </source>
</reference>
<protein>
    <submittedName>
        <fullName evidence="8">O-antigen ligase family protein</fullName>
    </submittedName>
</protein>
<evidence type="ECO:0000256" key="3">
    <source>
        <dbReference type="ARBA" id="ARBA00022989"/>
    </source>
</evidence>
<keyword evidence="4 6" id="KW-0472">Membrane</keyword>
<dbReference type="EMBL" id="JADLZT010000006">
    <property type="protein sequence ID" value="MBF6024750.1"/>
    <property type="molecule type" value="Genomic_DNA"/>
</dbReference>
<dbReference type="Proteomes" id="UP001429984">
    <property type="component" value="Unassembled WGS sequence"/>
</dbReference>
<accession>A0ABS0BC98</accession>
<feature type="transmembrane region" description="Helical" evidence="6">
    <location>
        <begin position="290"/>
        <end position="307"/>
    </location>
</feature>
<feature type="transmembrane region" description="Helical" evidence="6">
    <location>
        <begin position="102"/>
        <end position="123"/>
    </location>
</feature>
<keyword evidence="3 6" id="KW-1133">Transmembrane helix</keyword>
<evidence type="ECO:0000256" key="4">
    <source>
        <dbReference type="ARBA" id="ARBA00023136"/>
    </source>
</evidence>
<evidence type="ECO:0000313" key="9">
    <source>
        <dbReference type="Proteomes" id="UP001429984"/>
    </source>
</evidence>
<gene>
    <name evidence="8" type="ORF">IU514_12000</name>
</gene>
<feature type="transmembrane region" description="Helical" evidence="6">
    <location>
        <begin position="167"/>
        <end position="186"/>
    </location>
</feature>
<feature type="transmembrane region" description="Helical" evidence="6">
    <location>
        <begin position="486"/>
        <end position="505"/>
    </location>
</feature>
<dbReference type="PANTHER" id="PTHR37422:SF13">
    <property type="entry name" value="LIPOPOLYSACCHARIDE BIOSYNTHESIS PROTEIN PA4999-RELATED"/>
    <property type="match status" value="1"/>
</dbReference>